<dbReference type="InterPro" id="IPR036086">
    <property type="entry name" value="ParB/Sulfiredoxin_sf"/>
</dbReference>
<gene>
    <name evidence="2" type="primary">85</name>
    <name evidence="2" type="ORF">PBI_JACE_85</name>
</gene>
<dbReference type="Pfam" id="PF02195">
    <property type="entry name" value="ParB_N"/>
    <property type="match status" value="1"/>
</dbReference>
<dbReference type="SUPFAM" id="SSF110849">
    <property type="entry name" value="ParB/Sulfiredoxin"/>
    <property type="match status" value="1"/>
</dbReference>
<evidence type="ECO:0000313" key="2">
    <source>
        <dbReference type="EMBL" id="AWN03705.1"/>
    </source>
</evidence>
<name>A0A2U8UJ50_9CAUD</name>
<dbReference type="RefSeq" id="YP_009801731.1">
    <property type="nucleotide sequence ID" value="NC_047974.1"/>
</dbReference>
<evidence type="ECO:0000259" key="1">
    <source>
        <dbReference type="SMART" id="SM00470"/>
    </source>
</evidence>
<proteinExistence type="predicted"/>
<dbReference type="Proteomes" id="UP000246975">
    <property type="component" value="Segment"/>
</dbReference>
<accession>A0A2U8UJ50</accession>
<dbReference type="PANTHER" id="PTHR33375">
    <property type="entry name" value="CHROMOSOME-PARTITIONING PROTEIN PARB-RELATED"/>
    <property type="match status" value="1"/>
</dbReference>
<protein>
    <submittedName>
        <fullName evidence="2">ParB-like nuclease domain protein</fullName>
    </submittedName>
</protein>
<keyword evidence="3" id="KW-1185">Reference proteome</keyword>
<reference evidence="2 3" key="1">
    <citation type="submission" date="2018-03" db="EMBL/GenBank/DDBJ databases">
        <authorList>
            <person name="Garlena R.A."/>
            <person name="Russell D.A."/>
            <person name="Pope W.H."/>
            <person name="Jacobs-Sera D."/>
            <person name="Hatfull G.F."/>
        </authorList>
    </citation>
    <scope>NUCLEOTIDE SEQUENCE [LARGE SCALE GENOMIC DNA]</scope>
</reference>
<sequence>MAEFPISELVGFPGNARKGDIDLIAESLHKLGQYRPIVVNKGGKTSSGTPNVVLAGNHTLKAAQQLGWDTVDVHWVDVDDDKAARIVLVDNRANDKAAYDNQALADLLQDLPDLEATGFTDDDLTAILESLDDTESLPDEGDADTDDDPAAYGVIVECRSEAQQTDLLQRFMDEGLTVRALM</sequence>
<feature type="domain" description="ParB-like N-terminal" evidence="1">
    <location>
        <begin position="2"/>
        <end position="92"/>
    </location>
</feature>
<dbReference type="InterPro" id="IPR050336">
    <property type="entry name" value="Chromosome_partition/occlusion"/>
</dbReference>
<dbReference type="SMART" id="SM00470">
    <property type="entry name" value="ParB"/>
    <property type="match status" value="1"/>
</dbReference>
<dbReference type="GO" id="GO:0007059">
    <property type="term" value="P:chromosome segregation"/>
    <property type="evidence" value="ECO:0007669"/>
    <property type="project" value="TreeGrafter"/>
</dbReference>
<dbReference type="GO" id="GO:0045881">
    <property type="term" value="P:positive regulation of sporulation resulting in formation of a cellular spore"/>
    <property type="evidence" value="ECO:0007669"/>
    <property type="project" value="TreeGrafter"/>
</dbReference>
<organism evidence="2 3">
    <name type="scientific">Gordonia phage Jace</name>
    <dbReference type="NCBI Taxonomy" id="2182360"/>
    <lineage>
        <taxon>Viruses</taxon>
        <taxon>Duplodnaviria</taxon>
        <taxon>Heunggongvirae</taxon>
        <taxon>Uroviricota</taxon>
        <taxon>Caudoviricetes</taxon>
        <taxon>Jacevirus</taxon>
        <taxon>Jacevirus jace</taxon>
    </lineage>
</organism>
<dbReference type="PANTHER" id="PTHR33375:SF1">
    <property type="entry name" value="CHROMOSOME-PARTITIONING PROTEIN PARB-RELATED"/>
    <property type="match status" value="1"/>
</dbReference>
<dbReference type="KEGG" id="vg:54992249"/>
<dbReference type="InterPro" id="IPR003115">
    <property type="entry name" value="ParB_N"/>
</dbReference>
<dbReference type="EMBL" id="MH153804">
    <property type="protein sequence ID" value="AWN03705.1"/>
    <property type="molecule type" value="Genomic_DNA"/>
</dbReference>
<evidence type="ECO:0000313" key="3">
    <source>
        <dbReference type="Proteomes" id="UP000246975"/>
    </source>
</evidence>
<dbReference type="GeneID" id="54992249"/>
<dbReference type="Gene3D" id="3.90.1530.10">
    <property type="entry name" value="Conserved hypothetical protein from pyrococcus furiosus pfu- 392566-001, ParB domain"/>
    <property type="match status" value="1"/>
</dbReference>